<reference evidence="1" key="1">
    <citation type="submission" date="2018-11" db="EMBL/GenBank/DDBJ databases">
        <authorList>
            <consortium name="Genoscope - CEA"/>
            <person name="William W."/>
        </authorList>
    </citation>
    <scope>NUCLEOTIDE SEQUENCE</scope>
</reference>
<protein>
    <submittedName>
        <fullName evidence="1">Uncharacterized protein</fullName>
    </submittedName>
</protein>
<sequence length="132" mass="14955">MKTLPNHKASPSSFFAFHNQKMHWLSLHGLQGKKASCSRNDASSHPGVKPWLTFKELQEFKPLPLIFPILAAKKKGMTTNVTFGFMDQMAMTLDARKCNTFLDHARQSHKRIGVIRKDTTTDNQQIVGLSYP</sequence>
<accession>A0A3P5Z5U4</accession>
<gene>
    <name evidence="1" type="ORF">BRAA06T27000Z</name>
</gene>
<evidence type="ECO:0000313" key="1">
    <source>
        <dbReference type="EMBL" id="VDC68460.1"/>
    </source>
</evidence>
<organism evidence="1">
    <name type="scientific">Brassica campestris</name>
    <name type="common">Field mustard</name>
    <dbReference type="NCBI Taxonomy" id="3711"/>
    <lineage>
        <taxon>Eukaryota</taxon>
        <taxon>Viridiplantae</taxon>
        <taxon>Streptophyta</taxon>
        <taxon>Embryophyta</taxon>
        <taxon>Tracheophyta</taxon>
        <taxon>Spermatophyta</taxon>
        <taxon>Magnoliopsida</taxon>
        <taxon>eudicotyledons</taxon>
        <taxon>Gunneridae</taxon>
        <taxon>Pentapetalae</taxon>
        <taxon>rosids</taxon>
        <taxon>malvids</taxon>
        <taxon>Brassicales</taxon>
        <taxon>Brassicaceae</taxon>
        <taxon>Brassiceae</taxon>
        <taxon>Brassica</taxon>
    </lineage>
</organism>
<dbReference type="EMBL" id="LR031569">
    <property type="protein sequence ID" value="VDC68460.1"/>
    <property type="molecule type" value="Genomic_DNA"/>
</dbReference>
<dbReference type="AlphaFoldDB" id="A0A3P5Z5U4"/>
<proteinExistence type="predicted"/>
<name>A0A3P5Z5U4_BRACM</name>